<dbReference type="AlphaFoldDB" id="A0AAD9MK09"/>
<dbReference type="Proteomes" id="UP001255856">
    <property type="component" value="Unassembled WGS sequence"/>
</dbReference>
<evidence type="ECO:0000256" key="9">
    <source>
        <dbReference type="PROSITE-ProRule" id="PRU00221"/>
    </source>
</evidence>
<dbReference type="PROSITE" id="PS50082">
    <property type="entry name" value="WD_REPEATS_2"/>
    <property type="match status" value="5"/>
</dbReference>
<keyword evidence="12" id="KW-1185">Reference proteome</keyword>
<evidence type="ECO:0000256" key="4">
    <source>
        <dbReference type="ARBA" id="ARBA00022728"/>
    </source>
</evidence>
<feature type="region of interest" description="Disordered" evidence="10">
    <location>
        <begin position="161"/>
        <end position="186"/>
    </location>
</feature>
<feature type="repeat" description="WD" evidence="9">
    <location>
        <begin position="465"/>
        <end position="496"/>
    </location>
</feature>
<dbReference type="GO" id="GO:0071013">
    <property type="term" value="C:catalytic step 2 spliceosome"/>
    <property type="evidence" value="ECO:0007669"/>
    <property type="project" value="InterPro"/>
</dbReference>
<feature type="repeat" description="WD" evidence="9">
    <location>
        <begin position="248"/>
        <end position="269"/>
    </location>
</feature>
<evidence type="ECO:0000256" key="5">
    <source>
        <dbReference type="ARBA" id="ARBA00022737"/>
    </source>
</evidence>
<feature type="compositionally biased region" description="Basic and acidic residues" evidence="10">
    <location>
        <begin position="161"/>
        <end position="174"/>
    </location>
</feature>
<evidence type="ECO:0000313" key="12">
    <source>
        <dbReference type="Proteomes" id="UP001255856"/>
    </source>
</evidence>
<dbReference type="InterPro" id="IPR020472">
    <property type="entry name" value="WD40_PAC1"/>
</dbReference>
<organism evidence="11 12">
    <name type="scientific">Prototheca wickerhamii</name>
    <dbReference type="NCBI Taxonomy" id="3111"/>
    <lineage>
        <taxon>Eukaryota</taxon>
        <taxon>Viridiplantae</taxon>
        <taxon>Chlorophyta</taxon>
        <taxon>core chlorophytes</taxon>
        <taxon>Trebouxiophyceae</taxon>
        <taxon>Chlorellales</taxon>
        <taxon>Chlorellaceae</taxon>
        <taxon>Prototheca</taxon>
    </lineage>
</organism>
<comment type="caution">
    <text evidence="11">The sequence shown here is derived from an EMBL/GenBank/DDBJ whole genome shotgun (WGS) entry which is preliminary data.</text>
</comment>
<dbReference type="Gene3D" id="2.130.10.10">
    <property type="entry name" value="YVTN repeat-like/Quinoprotein amine dehydrogenase"/>
    <property type="match status" value="1"/>
</dbReference>
<evidence type="ECO:0000313" key="11">
    <source>
        <dbReference type="EMBL" id="KAK2075528.1"/>
    </source>
</evidence>
<dbReference type="Pfam" id="PF00400">
    <property type="entry name" value="WD40"/>
    <property type="match status" value="5"/>
</dbReference>
<evidence type="ECO:0000256" key="3">
    <source>
        <dbReference type="ARBA" id="ARBA00022664"/>
    </source>
</evidence>
<evidence type="ECO:0000256" key="1">
    <source>
        <dbReference type="ARBA" id="ARBA00004123"/>
    </source>
</evidence>
<accession>A0AAD9MK09</accession>
<dbReference type="CDD" id="cd00200">
    <property type="entry name" value="WD40"/>
    <property type="match status" value="1"/>
</dbReference>
<feature type="repeat" description="WD" evidence="9">
    <location>
        <begin position="279"/>
        <end position="320"/>
    </location>
</feature>
<dbReference type="EMBL" id="JASFZW010000014">
    <property type="protein sequence ID" value="KAK2075528.1"/>
    <property type="molecule type" value="Genomic_DNA"/>
</dbReference>
<dbReference type="InterPro" id="IPR032847">
    <property type="entry name" value="PRPF17"/>
</dbReference>
<evidence type="ECO:0000256" key="7">
    <source>
        <dbReference type="ARBA" id="ARBA00023242"/>
    </source>
</evidence>
<evidence type="ECO:0000256" key="6">
    <source>
        <dbReference type="ARBA" id="ARBA00023187"/>
    </source>
</evidence>
<dbReference type="SMART" id="SM00320">
    <property type="entry name" value="WD40"/>
    <property type="match status" value="6"/>
</dbReference>
<dbReference type="InterPro" id="IPR019775">
    <property type="entry name" value="WD40_repeat_CS"/>
</dbReference>
<protein>
    <recommendedName>
        <fullName evidence="8">Pre-mRNA-processing factor 17</fullName>
    </recommendedName>
</protein>
<feature type="repeat" description="WD" evidence="9">
    <location>
        <begin position="365"/>
        <end position="397"/>
    </location>
</feature>
<name>A0AAD9MK09_PROWI</name>
<feature type="repeat" description="WD" evidence="9">
    <location>
        <begin position="497"/>
        <end position="530"/>
    </location>
</feature>
<dbReference type="InterPro" id="IPR001680">
    <property type="entry name" value="WD40_rpt"/>
</dbReference>
<keyword evidence="7" id="KW-0539">Nucleus</keyword>
<evidence type="ECO:0000256" key="2">
    <source>
        <dbReference type="ARBA" id="ARBA00022574"/>
    </source>
</evidence>
<gene>
    <name evidence="11" type="ORF">QBZ16_001636</name>
</gene>
<dbReference type="GO" id="GO:0003729">
    <property type="term" value="F:mRNA binding"/>
    <property type="evidence" value="ECO:0007669"/>
    <property type="project" value="TreeGrafter"/>
</dbReference>
<keyword evidence="5" id="KW-0677">Repeat</keyword>
<dbReference type="InterPro" id="IPR015943">
    <property type="entry name" value="WD40/YVTN_repeat-like_dom_sf"/>
</dbReference>
<evidence type="ECO:0000256" key="8">
    <source>
        <dbReference type="ARBA" id="ARBA00068146"/>
    </source>
</evidence>
<dbReference type="FunFam" id="2.130.10.10:FF:000034">
    <property type="entry name" value="Pre-mRNA-processing factor 17, putative"/>
    <property type="match status" value="1"/>
</dbReference>
<reference evidence="11" key="1">
    <citation type="submission" date="2021-01" db="EMBL/GenBank/DDBJ databases">
        <authorList>
            <person name="Eckstrom K.M.E."/>
        </authorList>
    </citation>
    <scope>NUCLEOTIDE SEQUENCE</scope>
    <source>
        <strain evidence="11">UVCC 0001</strain>
    </source>
</reference>
<dbReference type="InterPro" id="IPR036322">
    <property type="entry name" value="WD40_repeat_dom_sf"/>
</dbReference>
<comment type="subcellular location">
    <subcellularLocation>
        <location evidence="1">Nucleus</location>
    </subcellularLocation>
</comment>
<dbReference type="PROSITE" id="PS00678">
    <property type="entry name" value="WD_REPEATS_1"/>
    <property type="match status" value="1"/>
</dbReference>
<keyword evidence="6" id="KW-0508">mRNA splicing</keyword>
<keyword evidence="2 9" id="KW-0853">WD repeat</keyword>
<dbReference type="PANTHER" id="PTHR43979:SF1">
    <property type="entry name" value="PRE-MRNA-PROCESSING FACTOR 17"/>
    <property type="match status" value="1"/>
</dbReference>
<dbReference type="PANTHER" id="PTHR43979">
    <property type="entry name" value="PRE-MRNA-PROCESSING FACTOR 17"/>
    <property type="match status" value="1"/>
</dbReference>
<dbReference type="SUPFAM" id="SSF50978">
    <property type="entry name" value="WD40 repeat-like"/>
    <property type="match status" value="1"/>
</dbReference>
<sequence length="530" mass="59480">MWLRVDAVGYALQADRVVSEEATRHYQAAEARLVRYNLPAEMMHAPALGPTPSSGRRPDAMRMNHRTGHVEDSNLSSYAFDEQYNSFHSHGVAADPAGTRTVSLEGRAAAPPEAKRPKTEKERYTVVPADPTQPFTLRSRQPWAGKEAFPEQELTDEQRAFAEKAREEKAEKEAAAGTAETSIFHGRERRDYQGRSWLEPPRDLRDESEQSFLPKKHLHTWAGHTKGVNAIRAPRHPFHAALFRAGSSPNTGHLLLSAGLDGKVKIWDVHNQRKCLCTYLGHSKGVRDVWFSRDGSRFASTGYDKAIRVWDTETGAVLGKYGEGKMAYTVRFHPDEDKQNVLMAGTADKKIIQIDTDTGDVVQEYDYHLGAVNTVTFIDEGRRFVSTSDDKTIRVWEFGIPVQIKYIADPGMHAISAVSVTPNKKWWCGQSMDNQIVTYSATERVKPNRKKTFKGHTVAGYACEVSYSPDGHYVTSGDGEGKLFMWDWKTTRIARSLKAHEGPCIGSAWHPLETSRVATCGWDGLIKYWD</sequence>
<keyword evidence="3" id="KW-0507">mRNA processing</keyword>
<dbReference type="PRINTS" id="PR00320">
    <property type="entry name" value="GPROTEINBRPT"/>
</dbReference>
<dbReference type="PROSITE" id="PS50294">
    <property type="entry name" value="WD_REPEATS_REGION"/>
    <property type="match status" value="3"/>
</dbReference>
<dbReference type="GO" id="GO:0000398">
    <property type="term" value="P:mRNA splicing, via spliceosome"/>
    <property type="evidence" value="ECO:0007669"/>
    <property type="project" value="InterPro"/>
</dbReference>
<proteinExistence type="predicted"/>
<evidence type="ECO:0000256" key="10">
    <source>
        <dbReference type="SAM" id="MobiDB-lite"/>
    </source>
</evidence>
<keyword evidence="4" id="KW-0747">Spliceosome</keyword>